<keyword evidence="4 6" id="KW-0520">NAD</keyword>
<dbReference type="RefSeq" id="XP_005089757.1">
    <property type="nucleotide sequence ID" value="XM_005089700.3"/>
</dbReference>
<keyword evidence="10" id="KW-1185">Reference proteome</keyword>
<dbReference type="Pfam" id="PF18084">
    <property type="entry name" value="ARTD15_N"/>
    <property type="match status" value="1"/>
</dbReference>
<gene>
    <name evidence="11" type="primary">LOC101849976</name>
</gene>
<keyword evidence="3" id="KW-0548">Nucleotidyltransferase</keyword>
<evidence type="ECO:0000256" key="6">
    <source>
        <dbReference type="RuleBase" id="RU362114"/>
    </source>
</evidence>
<keyword evidence="8" id="KW-0812">Transmembrane</keyword>
<accession>A0ABM0JBD0</accession>
<dbReference type="Proteomes" id="UP000694888">
    <property type="component" value="Unplaced"/>
</dbReference>
<keyword evidence="8" id="KW-0472">Membrane</keyword>
<evidence type="ECO:0000256" key="1">
    <source>
        <dbReference type="ARBA" id="ARBA00022676"/>
    </source>
</evidence>
<evidence type="ECO:0000256" key="7">
    <source>
        <dbReference type="SAM" id="MobiDB-lite"/>
    </source>
</evidence>
<dbReference type="InterPro" id="IPR041400">
    <property type="entry name" value="PARP16_N"/>
</dbReference>
<dbReference type="GeneID" id="101849976"/>
<evidence type="ECO:0000256" key="4">
    <source>
        <dbReference type="ARBA" id="ARBA00023027"/>
    </source>
</evidence>
<proteinExistence type="inferred from homology"/>
<dbReference type="Gene3D" id="3.90.228.10">
    <property type="match status" value="1"/>
</dbReference>
<evidence type="ECO:0000256" key="3">
    <source>
        <dbReference type="ARBA" id="ARBA00022695"/>
    </source>
</evidence>
<comment type="similarity">
    <text evidence="5">Belongs to the ARTD/PARP family.</text>
</comment>
<dbReference type="Pfam" id="PF00644">
    <property type="entry name" value="PARP"/>
    <property type="match status" value="1"/>
</dbReference>
<feature type="compositionally biased region" description="Basic and acidic residues" evidence="7">
    <location>
        <begin position="42"/>
        <end position="64"/>
    </location>
</feature>
<feature type="transmembrane region" description="Helical" evidence="8">
    <location>
        <begin position="369"/>
        <end position="387"/>
    </location>
</feature>
<feature type="compositionally biased region" description="Basic and acidic residues" evidence="7">
    <location>
        <begin position="1"/>
        <end position="17"/>
    </location>
</feature>
<dbReference type="InterPro" id="IPR051838">
    <property type="entry name" value="ARTD_PARP"/>
</dbReference>
<dbReference type="EC" id="2.4.2.-" evidence="6"/>
<evidence type="ECO:0000256" key="8">
    <source>
        <dbReference type="SAM" id="Phobius"/>
    </source>
</evidence>
<keyword evidence="2 6" id="KW-0808">Transferase</keyword>
<evidence type="ECO:0000313" key="11">
    <source>
        <dbReference type="RefSeq" id="XP_005089757.1"/>
    </source>
</evidence>
<evidence type="ECO:0000313" key="10">
    <source>
        <dbReference type="Proteomes" id="UP000694888"/>
    </source>
</evidence>
<feature type="region of interest" description="Disordered" evidence="7">
    <location>
        <begin position="1"/>
        <end position="77"/>
    </location>
</feature>
<dbReference type="PANTHER" id="PTHR21328">
    <property type="entry name" value="POLY ADP-RIBOSE POLYMERASE FAMILY, MEMBER PARP"/>
    <property type="match status" value="1"/>
</dbReference>
<keyword evidence="1 6" id="KW-0328">Glycosyltransferase</keyword>
<keyword evidence="8" id="KW-1133">Transmembrane helix</keyword>
<reference evidence="11" key="1">
    <citation type="submission" date="2025-08" db="UniProtKB">
        <authorList>
            <consortium name="RefSeq"/>
        </authorList>
    </citation>
    <scope>IDENTIFICATION</scope>
</reference>
<feature type="domain" description="PARP catalytic" evidence="9">
    <location>
        <begin position="161"/>
        <end position="355"/>
    </location>
</feature>
<evidence type="ECO:0000256" key="5">
    <source>
        <dbReference type="ARBA" id="ARBA00024347"/>
    </source>
</evidence>
<dbReference type="InterPro" id="IPR012317">
    <property type="entry name" value="Poly(ADP-ribose)pol_cat_dom"/>
</dbReference>
<organism evidence="10 11">
    <name type="scientific">Aplysia californica</name>
    <name type="common">California sea hare</name>
    <dbReference type="NCBI Taxonomy" id="6500"/>
    <lineage>
        <taxon>Eukaryota</taxon>
        <taxon>Metazoa</taxon>
        <taxon>Spiralia</taxon>
        <taxon>Lophotrochozoa</taxon>
        <taxon>Mollusca</taxon>
        <taxon>Gastropoda</taxon>
        <taxon>Heterobranchia</taxon>
        <taxon>Euthyneura</taxon>
        <taxon>Tectipleura</taxon>
        <taxon>Aplysiida</taxon>
        <taxon>Aplysioidea</taxon>
        <taxon>Aplysiidae</taxon>
        <taxon>Aplysia</taxon>
    </lineage>
</organism>
<evidence type="ECO:0000256" key="2">
    <source>
        <dbReference type="ARBA" id="ARBA00022679"/>
    </source>
</evidence>
<feature type="compositionally biased region" description="Polar residues" evidence="7">
    <location>
        <begin position="67"/>
        <end position="76"/>
    </location>
</feature>
<sequence length="405" mass="45943">MEHSTAHDQNVEPDADKFPATGASSSVVEDPPNDVESSGDDFNFRKNDNDDNEEAMERKRRDVSQHPGESSSNGTNLGLPRMKLDIADLIRTDIYCCDLLWCLFVSAARSYRFSSVLRPFPPMYQEGDNKNMFALKNVISSVPQFSTTPQFLQDLPNECQTLLSWLFNVGHFKLQLREKDSAFKAVKEMTGQIMDTTEPNYVFEVVHTDEMDRKFENLRNGRKCFFAYHGSRFDNFYSILLNGLNTHLNKVSVFGEGTYLSSELSVSLMYSPAAESSRHSLLGSKLACVAVCQMIDDPSVKCQVKEGSVSKQKVRAQASKVTDLVPEKYYVVQRNDVLRVKYLLLYKEESSQIQTTANTSSSWIRDNKFTLLMVAYVLLLVAIGIANSRHAMIYLNKFWKNVKLS</sequence>
<dbReference type="SUPFAM" id="SSF56399">
    <property type="entry name" value="ADP-ribosylation"/>
    <property type="match status" value="1"/>
</dbReference>
<protein>
    <recommendedName>
        <fullName evidence="6">Poly [ADP-ribose] polymerase</fullName>
        <shortName evidence="6">PARP</shortName>
        <ecNumber evidence="6">2.4.2.-</ecNumber>
    </recommendedName>
</protein>
<dbReference type="PROSITE" id="PS51059">
    <property type="entry name" value="PARP_CATALYTIC"/>
    <property type="match status" value="1"/>
</dbReference>
<evidence type="ECO:0000259" key="9">
    <source>
        <dbReference type="PROSITE" id="PS51059"/>
    </source>
</evidence>
<name>A0ABM0JBD0_APLCA</name>